<protein>
    <submittedName>
        <fullName evidence="1">Uncharacterized protein</fullName>
    </submittedName>
</protein>
<evidence type="ECO:0000313" key="1">
    <source>
        <dbReference type="EMBL" id="KKS46969.1"/>
    </source>
</evidence>
<dbReference type="EMBL" id="LCDG01000014">
    <property type="protein sequence ID" value="KKS46969.1"/>
    <property type="molecule type" value="Genomic_DNA"/>
</dbReference>
<sequence length="54" mass="6107">GFSQPTTTTQNQIKTIDTIKTKTLKQEPMFTPAPKKTIEQQMQELDALRSATIK</sequence>
<name>A0A0G0ZE64_9BACT</name>
<proteinExistence type="predicted"/>
<organism evidence="1 2">
    <name type="scientific">Candidatus Nomurabacteria bacterium GW2011_GWC2_42_20</name>
    <dbReference type="NCBI Taxonomy" id="1618756"/>
    <lineage>
        <taxon>Bacteria</taxon>
        <taxon>Candidatus Nomuraibacteriota</taxon>
    </lineage>
</organism>
<feature type="non-terminal residue" evidence="1">
    <location>
        <position position="1"/>
    </location>
</feature>
<dbReference type="Proteomes" id="UP000034704">
    <property type="component" value="Unassembled WGS sequence"/>
</dbReference>
<comment type="caution">
    <text evidence="1">The sequence shown here is derived from an EMBL/GenBank/DDBJ whole genome shotgun (WGS) entry which is preliminary data.</text>
</comment>
<accession>A0A0G0ZE64</accession>
<gene>
    <name evidence="1" type="ORF">UV12_C0014G0015</name>
</gene>
<reference evidence="1 2" key="1">
    <citation type="journal article" date="2015" name="Nature">
        <title>rRNA introns, odd ribosomes, and small enigmatic genomes across a large radiation of phyla.</title>
        <authorList>
            <person name="Brown C.T."/>
            <person name="Hug L.A."/>
            <person name="Thomas B.C."/>
            <person name="Sharon I."/>
            <person name="Castelle C.J."/>
            <person name="Singh A."/>
            <person name="Wilkins M.J."/>
            <person name="Williams K.H."/>
            <person name="Banfield J.F."/>
        </authorList>
    </citation>
    <scope>NUCLEOTIDE SEQUENCE [LARGE SCALE GENOMIC DNA]</scope>
</reference>
<dbReference type="AlphaFoldDB" id="A0A0G0ZE64"/>
<evidence type="ECO:0000313" key="2">
    <source>
        <dbReference type="Proteomes" id="UP000034704"/>
    </source>
</evidence>